<evidence type="ECO:0000259" key="2">
    <source>
        <dbReference type="PROSITE" id="PS51186"/>
    </source>
</evidence>
<feature type="region of interest" description="Disordered" evidence="1">
    <location>
        <begin position="184"/>
        <end position="205"/>
    </location>
</feature>
<keyword evidence="4" id="KW-1185">Reference proteome</keyword>
<dbReference type="AlphaFoldDB" id="A0A7W9ZGN7"/>
<dbReference type="Gene3D" id="3.40.630.30">
    <property type="match status" value="1"/>
</dbReference>
<dbReference type="RefSeq" id="WP_184263908.1">
    <property type="nucleotide sequence ID" value="NZ_JACIIX010000009.1"/>
</dbReference>
<dbReference type="Proteomes" id="UP000544872">
    <property type="component" value="Unassembled WGS sequence"/>
</dbReference>
<dbReference type="InterPro" id="IPR000182">
    <property type="entry name" value="GNAT_dom"/>
</dbReference>
<evidence type="ECO:0000313" key="3">
    <source>
        <dbReference type="EMBL" id="MBB6211090.1"/>
    </source>
</evidence>
<dbReference type="PROSITE" id="PS51186">
    <property type="entry name" value="GNAT"/>
    <property type="match status" value="1"/>
</dbReference>
<sequence length="205" mass="21843">MHATDGVILREATLVDADAIGLLHRISLQAGVEYGVPPSALLLSAADRGKEWREWLRAKGIGRAAGVVVVADSLHGSIGFACACPPVPRRKSGPSPDWEMPYLTVMNAHHAQKVGTRLLRRVGELAAAAGARSLLLRSPAEARWNPFYETCGGSPEGVEDLPYLGVSLPVVRYRFVLADGAVQPAPRRAASPEPLPVPPVDPLPE</sequence>
<protein>
    <submittedName>
        <fullName evidence="3">GNAT superfamily N-acetyltransferase</fullName>
    </submittedName>
</protein>
<reference evidence="3 4" key="1">
    <citation type="submission" date="2020-08" db="EMBL/GenBank/DDBJ databases">
        <title>Genomic Encyclopedia of Type Strains, Phase IV (KMG-IV): sequencing the most valuable type-strain genomes for metagenomic binning, comparative biology and taxonomic classification.</title>
        <authorList>
            <person name="Goeker M."/>
        </authorList>
    </citation>
    <scope>NUCLEOTIDE SEQUENCE [LARGE SCALE GENOMIC DNA]</scope>
    <source>
        <strain evidence="3 4">DSM 11590</strain>
    </source>
</reference>
<feature type="domain" description="N-acetyltransferase" evidence="2">
    <location>
        <begin position="7"/>
        <end position="178"/>
    </location>
</feature>
<proteinExistence type="predicted"/>
<gene>
    <name evidence="3" type="ORF">FHS48_002525</name>
</gene>
<evidence type="ECO:0000256" key="1">
    <source>
        <dbReference type="SAM" id="MobiDB-lite"/>
    </source>
</evidence>
<accession>A0A7W9ZGN7</accession>
<evidence type="ECO:0000313" key="4">
    <source>
        <dbReference type="Proteomes" id="UP000544872"/>
    </source>
</evidence>
<organism evidence="3 4">
    <name type="scientific">Novispirillum itersonii</name>
    <name type="common">Aquaspirillum itersonii</name>
    <dbReference type="NCBI Taxonomy" id="189"/>
    <lineage>
        <taxon>Bacteria</taxon>
        <taxon>Pseudomonadati</taxon>
        <taxon>Pseudomonadota</taxon>
        <taxon>Alphaproteobacteria</taxon>
        <taxon>Rhodospirillales</taxon>
        <taxon>Novispirillaceae</taxon>
        <taxon>Novispirillum</taxon>
    </lineage>
</organism>
<dbReference type="SUPFAM" id="SSF55729">
    <property type="entry name" value="Acyl-CoA N-acyltransferases (Nat)"/>
    <property type="match status" value="1"/>
</dbReference>
<comment type="caution">
    <text evidence="3">The sequence shown here is derived from an EMBL/GenBank/DDBJ whole genome shotgun (WGS) entry which is preliminary data.</text>
</comment>
<keyword evidence="3" id="KW-0808">Transferase</keyword>
<dbReference type="InterPro" id="IPR016181">
    <property type="entry name" value="Acyl_CoA_acyltransferase"/>
</dbReference>
<name>A0A7W9ZGN7_NOVIT</name>
<dbReference type="EMBL" id="JACIIX010000009">
    <property type="protein sequence ID" value="MBB6211090.1"/>
    <property type="molecule type" value="Genomic_DNA"/>
</dbReference>
<feature type="compositionally biased region" description="Pro residues" evidence="1">
    <location>
        <begin position="193"/>
        <end position="205"/>
    </location>
</feature>
<dbReference type="GO" id="GO:0016747">
    <property type="term" value="F:acyltransferase activity, transferring groups other than amino-acyl groups"/>
    <property type="evidence" value="ECO:0007669"/>
    <property type="project" value="InterPro"/>
</dbReference>